<keyword evidence="2" id="KW-1133">Transmembrane helix</keyword>
<dbReference type="GO" id="GO:0006886">
    <property type="term" value="P:intracellular protein transport"/>
    <property type="evidence" value="ECO:0007669"/>
    <property type="project" value="TreeGrafter"/>
</dbReference>
<dbReference type="AlphaFoldDB" id="A0A9Q0MHL3"/>
<feature type="transmembrane region" description="Helical" evidence="2">
    <location>
        <begin position="143"/>
        <end position="162"/>
    </location>
</feature>
<dbReference type="SMART" id="SM00397">
    <property type="entry name" value="t_SNARE"/>
    <property type="match status" value="1"/>
</dbReference>
<dbReference type="Pfam" id="PF05739">
    <property type="entry name" value="SNARE"/>
    <property type="match status" value="1"/>
</dbReference>
<dbReference type="InterPro" id="IPR000727">
    <property type="entry name" value="T_SNARE_dom"/>
</dbReference>
<protein>
    <submittedName>
        <fullName evidence="4">Syntaxin-7</fullName>
    </submittedName>
</protein>
<keyword evidence="2" id="KW-0812">Transmembrane</keyword>
<dbReference type="GO" id="GO:0005484">
    <property type="term" value="F:SNAP receptor activity"/>
    <property type="evidence" value="ECO:0007669"/>
    <property type="project" value="TreeGrafter"/>
</dbReference>
<organism evidence="4 5">
    <name type="scientific">Pseudolycoriella hygida</name>
    <dbReference type="NCBI Taxonomy" id="35572"/>
    <lineage>
        <taxon>Eukaryota</taxon>
        <taxon>Metazoa</taxon>
        <taxon>Ecdysozoa</taxon>
        <taxon>Arthropoda</taxon>
        <taxon>Hexapoda</taxon>
        <taxon>Insecta</taxon>
        <taxon>Pterygota</taxon>
        <taxon>Neoptera</taxon>
        <taxon>Endopterygota</taxon>
        <taxon>Diptera</taxon>
        <taxon>Nematocera</taxon>
        <taxon>Sciaroidea</taxon>
        <taxon>Sciaridae</taxon>
        <taxon>Pseudolycoriella</taxon>
    </lineage>
</organism>
<dbReference type="OrthoDB" id="364348at2759"/>
<dbReference type="PANTHER" id="PTHR19957">
    <property type="entry name" value="SYNTAXIN"/>
    <property type="match status" value="1"/>
</dbReference>
<name>A0A9Q0MHL3_9DIPT</name>
<dbReference type="PROSITE" id="PS50192">
    <property type="entry name" value="T_SNARE"/>
    <property type="match status" value="1"/>
</dbReference>
<dbReference type="Gene3D" id="1.20.5.110">
    <property type="match status" value="1"/>
</dbReference>
<dbReference type="GO" id="GO:0006906">
    <property type="term" value="P:vesicle fusion"/>
    <property type="evidence" value="ECO:0007669"/>
    <property type="project" value="TreeGrafter"/>
</dbReference>
<dbReference type="InterPro" id="IPR010989">
    <property type="entry name" value="SNARE"/>
</dbReference>
<feature type="domain" description="T-SNARE coiled-coil homology" evidence="3">
    <location>
        <begin position="69"/>
        <end position="131"/>
    </location>
</feature>
<reference evidence="4" key="1">
    <citation type="submission" date="2022-07" db="EMBL/GenBank/DDBJ databases">
        <authorList>
            <person name="Trinca V."/>
            <person name="Uliana J.V.C."/>
            <person name="Torres T.T."/>
            <person name="Ward R.J."/>
            <person name="Monesi N."/>
        </authorList>
    </citation>
    <scope>NUCLEOTIDE SEQUENCE</scope>
    <source>
        <strain evidence="4">HSMRA1968</strain>
        <tissue evidence="4">Whole embryos</tissue>
    </source>
</reference>
<evidence type="ECO:0000256" key="2">
    <source>
        <dbReference type="SAM" id="Phobius"/>
    </source>
</evidence>
<gene>
    <name evidence="4" type="primary">Stx7</name>
    <name evidence="4" type="ORF">Bhyg_18003</name>
</gene>
<evidence type="ECO:0000313" key="4">
    <source>
        <dbReference type="EMBL" id="KAJ6598596.1"/>
    </source>
</evidence>
<dbReference type="PANTHER" id="PTHR19957:SF411">
    <property type="entry name" value="LD23667P"/>
    <property type="match status" value="1"/>
</dbReference>
<evidence type="ECO:0000313" key="5">
    <source>
        <dbReference type="Proteomes" id="UP001151699"/>
    </source>
</evidence>
<keyword evidence="2" id="KW-0472">Membrane</keyword>
<dbReference type="GO" id="GO:0008021">
    <property type="term" value="C:synaptic vesicle"/>
    <property type="evidence" value="ECO:0007669"/>
    <property type="project" value="TreeGrafter"/>
</dbReference>
<dbReference type="GO" id="GO:0000149">
    <property type="term" value="F:SNARE binding"/>
    <property type="evidence" value="ECO:0007669"/>
    <property type="project" value="TreeGrafter"/>
</dbReference>
<dbReference type="GO" id="GO:0031201">
    <property type="term" value="C:SNARE complex"/>
    <property type="evidence" value="ECO:0007669"/>
    <property type="project" value="TreeGrafter"/>
</dbReference>
<comment type="caution">
    <text evidence="4">The sequence shown here is derived from an EMBL/GenBank/DDBJ whole genome shotgun (WGS) entry which is preliminary data.</text>
</comment>
<dbReference type="SUPFAM" id="SSF47661">
    <property type="entry name" value="t-snare proteins"/>
    <property type="match status" value="1"/>
</dbReference>
<dbReference type="GO" id="GO:0048278">
    <property type="term" value="P:vesicle docking"/>
    <property type="evidence" value="ECO:0007669"/>
    <property type="project" value="TreeGrafter"/>
</dbReference>
<accession>A0A9Q0MHL3</accession>
<keyword evidence="5" id="KW-1185">Reference proteome</keyword>
<evidence type="ECO:0000256" key="1">
    <source>
        <dbReference type="ARBA" id="ARBA00009063"/>
    </source>
</evidence>
<sequence length="165" mass="18481">MLLSESAAVQRKTVEVEKKAVQAARANNYKIPKPPGSYNSQNSNKSAFENNFVDNKGPTQLQIQDDADFQALEEQERTIRELEENIVGVNEIYKKLGALVYEQGLVVDSIESSVEQTSVFVAEGTDQLRKASQYQNKLRKRKVIIVLIIAVVLAILIGIICWKTN</sequence>
<comment type="similarity">
    <text evidence="1">Belongs to the syntaxin family.</text>
</comment>
<dbReference type="EMBL" id="WJQU01006296">
    <property type="protein sequence ID" value="KAJ6598596.1"/>
    <property type="molecule type" value="Genomic_DNA"/>
</dbReference>
<proteinExistence type="inferred from homology"/>
<evidence type="ECO:0000259" key="3">
    <source>
        <dbReference type="PROSITE" id="PS50192"/>
    </source>
</evidence>
<dbReference type="InterPro" id="IPR045242">
    <property type="entry name" value="Syntaxin"/>
</dbReference>
<dbReference type="Proteomes" id="UP001151699">
    <property type="component" value="Unassembled WGS sequence"/>
</dbReference>